<organism evidence="1 2">
    <name type="scientific">Avena sativa</name>
    <name type="common">Oat</name>
    <dbReference type="NCBI Taxonomy" id="4498"/>
    <lineage>
        <taxon>Eukaryota</taxon>
        <taxon>Viridiplantae</taxon>
        <taxon>Streptophyta</taxon>
        <taxon>Embryophyta</taxon>
        <taxon>Tracheophyta</taxon>
        <taxon>Spermatophyta</taxon>
        <taxon>Magnoliopsida</taxon>
        <taxon>Liliopsida</taxon>
        <taxon>Poales</taxon>
        <taxon>Poaceae</taxon>
        <taxon>BOP clade</taxon>
        <taxon>Pooideae</taxon>
        <taxon>Poodae</taxon>
        <taxon>Poeae</taxon>
        <taxon>Poeae Chloroplast Group 1 (Aveneae type)</taxon>
        <taxon>Aveninae</taxon>
        <taxon>Avena</taxon>
    </lineage>
</organism>
<dbReference type="EnsemblPlants" id="AVESA.00010b.r2.5DG0983710.1">
    <property type="protein sequence ID" value="AVESA.00010b.r2.5DG0983710.1.CDS.1"/>
    <property type="gene ID" value="AVESA.00010b.r2.5DG0983710"/>
</dbReference>
<proteinExistence type="predicted"/>
<protein>
    <submittedName>
        <fullName evidence="1">Uncharacterized protein</fullName>
    </submittedName>
</protein>
<reference evidence="1" key="1">
    <citation type="submission" date="2021-05" db="EMBL/GenBank/DDBJ databases">
        <authorList>
            <person name="Scholz U."/>
            <person name="Mascher M."/>
            <person name="Fiebig A."/>
        </authorList>
    </citation>
    <scope>NUCLEOTIDE SEQUENCE [LARGE SCALE GENOMIC DNA]</scope>
</reference>
<name>A0ACD5YID2_AVESA</name>
<evidence type="ECO:0000313" key="2">
    <source>
        <dbReference type="Proteomes" id="UP001732700"/>
    </source>
</evidence>
<sequence>MENLSAEGRTIYDTVTMAETAQHSQHKQEISDLIDQSVKEAVGAAMACTVNKEVRACISQATVDMQIYSDGVETALNRNLEALRSQLGLAAYSDEPDPSRIWTGDAKTGQLGHRVETTTRRPGVGASGPYIPPPARGTRRNQHPPHVPHSFDVVDDTADFPSLHRMPKMDVPKFDGDQPKLWQIQCEDYFEMYEISPALWVRLASLQFTGPAARWLSSIKSSIHKYTWSEFSQEVVLRFGRNQHQSLIR</sequence>
<dbReference type="Proteomes" id="UP001732700">
    <property type="component" value="Chromosome 5D"/>
</dbReference>
<reference evidence="1" key="2">
    <citation type="submission" date="2025-09" db="UniProtKB">
        <authorList>
            <consortium name="EnsemblPlants"/>
        </authorList>
    </citation>
    <scope>IDENTIFICATION</scope>
</reference>
<keyword evidence="2" id="KW-1185">Reference proteome</keyword>
<evidence type="ECO:0000313" key="1">
    <source>
        <dbReference type="EnsemblPlants" id="AVESA.00010b.r2.5DG0983710.1.CDS.1"/>
    </source>
</evidence>
<accession>A0ACD5YID2</accession>